<dbReference type="EMBL" id="JBHSOG010000102">
    <property type="protein sequence ID" value="MFC5771927.1"/>
    <property type="molecule type" value="Genomic_DNA"/>
</dbReference>
<accession>A0ABW1AXN6</accession>
<sequence length="51" mass="5319">MAAPPVRPGPVHAGGAGTDSAMGEPFGGFLPRFYAAYRARAQSTTAVRSRR</sequence>
<evidence type="ECO:0000313" key="3">
    <source>
        <dbReference type="Proteomes" id="UP001595974"/>
    </source>
</evidence>
<feature type="region of interest" description="Disordered" evidence="1">
    <location>
        <begin position="1"/>
        <end position="22"/>
    </location>
</feature>
<comment type="caution">
    <text evidence="2">The sequence shown here is derived from an EMBL/GenBank/DDBJ whole genome shotgun (WGS) entry which is preliminary data.</text>
</comment>
<evidence type="ECO:0000313" key="2">
    <source>
        <dbReference type="EMBL" id="MFC5771927.1"/>
    </source>
</evidence>
<reference evidence="3" key="1">
    <citation type="journal article" date="2019" name="Int. J. Syst. Evol. Microbiol.">
        <title>The Global Catalogue of Microorganisms (GCM) 10K type strain sequencing project: providing services to taxonomists for standard genome sequencing and annotation.</title>
        <authorList>
            <consortium name="The Broad Institute Genomics Platform"/>
            <consortium name="The Broad Institute Genome Sequencing Center for Infectious Disease"/>
            <person name="Wu L."/>
            <person name="Ma J."/>
        </authorList>
    </citation>
    <scope>NUCLEOTIDE SEQUENCE [LARGE SCALE GENOMIC DNA]</scope>
    <source>
        <strain evidence="3">SHR3</strain>
    </source>
</reference>
<dbReference type="RefSeq" id="WP_157748392.1">
    <property type="nucleotide sequence ID" value="NZ_JBHSOG010000102.1"/>
</dbReference>
<protein>
    <submittedName>
        <fullName evidence="2">Uncharacterized protein</fullName>
    </submittedName>
</protein>
<organism evidence="2 3">
    <name type="scientific">Thauera sinica</name>
    <dbReference type="NCBI Taxonomy" id="2665146"/>
    <lineage>
        <taxon>Bacteria</taxon>
        <taxon>Pseudomonadati</taxon>
        <taxon>Pseudomonadota</taxon>
        <taxon>Betaproteobacteria</taxon>
        <taxon>Rhodocyclales</taxon>
        <taxon>Zoogloeaceae</taxon>
        <taxon>Thauera</taxon>
    </lineage>
</organism>
<evidence type="ECO:0000256" key="1">
    <source>
        <dbReference type="SAM" id="MobiDB-lite"/>
    </source>
</evidence>
<dbReference type="Proteomes" id="UP001595974">
    <property type="component" value="Unassembled WGS sequence"/>
</dbReference>
<name>A0ABW1AXN6_9RHOO</name>
<keyword evidence="3" id="KW-1185">Reference proteome</keyword>
<proteinExistence type="predicted"/>
<gene>
    <name evidence="2" type="ORF">ACFPTN_21310</name>
</gene>